<protein>
    <submittedName>
        <fullName evidence="1">Uncharacterized protein</fullName>
    </submittedName>
</protein>
<comment type="caution">
    <text evidence="1">The sequence shown here is derived from an EMBL/GenBank/DDBJ whole genome shotgun (WGS) entry which is preliminary data.</text>
</comment>
<dbReference type="AlphaFoldDB" id="A0A8S9X8G4"/>
<proteinExistence type="predicted"/>
<organism evidence="1 2">
    <name type="scientific">Apolygus lucorum</name>
    <name type="common">Small green plant bug</name>
    <name type="synonym">Lygocoris lucorum</name>
    <dbReference type="NCBI Taxonomy" id="248454"/>
    <lineage>
        <taxon>Eukaryota</taxon>
        <taxon>Metazoa</taxon>
        <taxon>Ecdysozoa</taxon>
        <taxon>Arthropoda</taxon>
        <taxon>Hexapoda</taxon>
        <taxon>Insecta</taxon>
        <taxon>Pterygota</taxon>
        <taxon>Neoptera</taxon>
        <taxon>Paraneoptera</taxon>
        <taxon>Hemiptera</taxon>
        <taxon>Heteroptera</taxon>
        <taxon>Panheteroptera</taxon>
        <taxon>Cimicomorpha</taxon>
        <taxon>Miridae</taxon>
        <taxon>Mirini</taxon>
        <taxon>Apolygus</taxon>
    </lineage>
</organism>
<gene>
    <name evidence="1" type="ORF">GE061_018981</name>
</gene>
<sequence length="128" mass="14130">MSCTWLPRIVALEVIRAGVFWADMWRELTARYGLTDNLSTLDASLLRTDIELILAGYRDEKNACLRGRVALRDPSSECETISRNPSTLGEMFNVQSGGAGNDIPLPVQVSGVGVVQMLCAWQVKFVAR</sequence>
<accession>A0A8S9X8G4</accession>
<evidence type="ECO:0000313" key="1">
    <source>
        <dbReference type="EMBL" id="KAF6204819.1"/>
    </source>
</evidence>
<dbReference type="Proteomes" id="UP000466442">
    <property type="component" value="Linkage Group LG9"/>
</dbReference>
<reference evidence="1" key="1">
    <citation type="journal article" date="2021" name="Mol. Ecol. Resour.">
        <title>Apolygus lucorum genome provides insights into omnivorousness and mesophyll feeding.</title>
        <authorList>
            <person name="Liu Y."/>
            <person name="Liu H."/>
            <person name="Wang H."/>
            <person name="Huang T."/>
            <person name="Liu B."/>
            <person name="Yang B."/>
            <person name="Yin L."/>
            <person name="Li B."/>
            <person name="Zhang Y."/>
            <person name="Zhang S."/>
            <person name="Jiang F."/>
            <person name="Zhang X."/>
            <person name="Ren Y."/>
            <person name="Wang B."/>
            <person name="Wang S."/>
            <person name="Lu Y."/>
            <person name="Wu K."/>
            <person name="Fan W."/>
            <person name="Wang G."/>
        </authorList>
    </citation>
    <scope>NUCLEOTIDE SEQUENCE</scope>
    <source>
        <strain evidence="1">12Hb</strain>
    </source>
</reference>
<evidence type="ECO:0000313" key="2">
    <source>
        <dbReference type="Proteomes" id="UP000466442"/>
    </source>
</evidence>
<name>A0A8S9X8G4_APOLU</name>
<keyword evidence="2" id="KW-1185">Reference proteome</keyword>
<dbReference type="EMBL" id="WIXP02000009">
    <property type="protein sequence ID" value="KAF6204819.1"/>
    <property type="molecule type" value="Genomic_DNA"/>
</dbReference>